<sequence length="249" mass="27346">MIPYERRELVIEQLHEADLLHLDDLQELLPDVSVSTLRRDLKELEREGRVEILSGGGVKLKLRTVSHERGIQVASALHAAEKEQIAKRASAEISDGDTVYVDSGSSGTMLLAQLLDRDVTIYTGNGSACWVTGDMRARIIVIGGSFNPHTSSMTGPIAEAILSEVYFDKAFLGVNAVSVERGVTNPSYDEASKKRIVRKNSNATYVLCDSSKFHQVSNVKVFDLEGLTLISDTFDARLSKAVRILTPEN</sequence>
<dbReference type="Proteomes" id="UP000700908">
    <property type="component" value="Unassembled WGS sequence"/>
</dbReference>
<reference evidence="4 5" key="1">
    <citation type="submission" date="2021-08" db="EMBL/GenBank/DDBJ databases">
        <title>Collinsella faecalis sp. nov. isolated from swine faeces.</title>
        <authorList>
            <person name="Oh B.S."/>
            <person name="Lee J.H."/>
        </authorList>
    </citation>
    <scope>NUCLEOTIDE SEQUENCE [LARGE SCALE GENOMIC DNA]</scope>
    <source>
        <strain evidence="4 5">AGMB00827</strain>
    </source>
</reference>
<keyword evidence="5" id="KW-1185">Reference proteome</keyword>
<keyword evidence="1" id="KW-0805">Transcription regulation</keyword>
<dbReference type="SUPFAM" id="SSF46785">
    <property type="entry name" value="Winged helix' DNA-binding domain"/>
    <property type="match status" value="1"/>
</dbReference>
<dbReference type="PROSITE" id="PS51000">
    <property type="entry name" value="HTH_DEOR_2"/>
    <property type="match status" value="1"/>
</dbReference>
<dbReference type="InterPro" id="IPR037171">
    <property type="entry name" value="NagB/RpiA_transferase-like"/>
</dbReference>
<dbReference type="InterPro" id="IPR014036">
    <property type="entry name" value="DeoR-like_C"/>
</dbReference>
<dbReference type="Pfam" id="PF08220">
    <property type="entry name" value="HTH_DeoR"/>
    <property type="match status" value="1"/>
</dbReference>
<evidence type="ECO:0000256" key="2">
    <source>
        <dbReference type="ARBA" id="ARBA00023163"/>
    </source>
</evidence>
<evidence type="ECO:0000313" key="5">
    <source>
        <dbReference type="Proteomes" id="UP000700908"/>
    </source>
</evidence>
<dbReference type="InterPro" id="IPR001034">
    <property type="entry name" value="DeoR_HTH"/>
</dbReference>
<keyword evidence="2" id="KW-0804">Transcription</keyword>
<dbReference type="EMBL" id="JAIMFO010000011">
    <property type="protein sequence ID" value="MBY4798369.1"/>
    <property type="molecule type" value="Genomic_DNA"/>
</dbReference>
<keyword evidence="4" id="KW-0238">DNA-binding</keyword>
<dbReference type="SUPFAM" id="SSF100950">
    <property type="entry name" value="NagB/RpiA/CoA transferase-like"/>
    <property type="match status" value="1"/>
</dbReference>
<proteinExistence type="predicted"/>
<evidence type="ECO:0000313" key="4">
    <source>
        <dbReference type="EMBL" id="MBY4798369.1"/>
    </source>
</evidence>
<dbReference type="InterPro" id="IPR036390">
    <property type="entry name" value="WH_DNA-bd_sf"/>
</dbReference>
<name>A0ABS7MLX3_9ACTN</name>
<accession>A0ABS7MLX3</accession>
<dbReference type="GO" id="GO:0003677">
    <property type="term" value="F:DNA binding"/>
    <property type="evidence" value="ECO:0007669"/>
    <property type="project" value="UniProtKB-KW"/>
</dbReference>
<comment type="caution">
    <text evidence="4">The sequence shown here is derived from an EMBL/GenBank/DDBJ whole genome shotgun (WGS) entry which is preliminary data.</text>
</comment>
<gene>
    <name evidence="4" type="ORF">K6V98_08420</name>
</gene>
<dbReference type="PANTHER" id="PTHR30363:SF44">
    <property type="entry name" value="AGA OPERON TRANSCRIPTIONAL REPRESSOR-RELATED"/>
    <property type="match status" value="1"/>
</dbReference>
<dbReference type="SMART" id="SM00420">
    <property type="entry name" value="HTH_DEOR"/>
    <property type="match status" value="1"/>
</dbReference>
<feature type="domain" description="HTH deoR-type" evidence="3">
    <location>
        <begin position="3"/>
        <end position="59"/>
    </location>
</feature>
<dbReference type="InterPro" id="IPR050313">
    <property type="entry name" value="Carb_Metab_HTH_regulators"/>
</dbReference>
<evidence type="ECO:0000256" key="1">
    <source>
        <dbReference type="ARBA" id="ARBA00023015"/>
    </source>
</evidence>
<dbReference type="Gene3D" id="3.40.50.1360">
    <property type="match status" value="1"/>
</dbReference>
<organism evidence="4 5">
    <name type="scientific">Collinsella ureilytica</name>
    <dbReference type="NCBI Taxonomy" id="2869515"/>
    <lineage>
        <taxon>Bacteria</taxon>
        <taxon>Bacillati</taxon>
        <taxon>Actinomycetota</taxon>
        <taxon>Coriobacteriia</taxon>
        <taxon>Coriobacteriales</taxon>
        <taxon>Coriobacteriaceae</taxon>
        <taxon>Collinsella</taxon>
    </lineage>
</organism>
<dbReference type="SMART" id="SM01134">
    <property type="entry name" value="DeoRC"/>
    <property type="match status" value="1"/>
</dbReference>
<dbReference type="PANTHER" id="PTHR30363">
    <property type="entry name" value="HTH-TYPE TRANSCRIPTIONAL REGULATOR SRLR-RELATED"/>
    <property type="match status" value="1"/>
</dbReference>
<evidence type="ECO:0000259" key="3">
    <source>
        <dbReference type="PROSITE" id="PS51000"/>
    </source>
</evidence>
<protein>
    <submittedName>
        <fullName evidence="4">DeoR/GlpR family DNA-binding transcription regulator</fullName>
    </submittedName>
</protein>
<dbReference type="Pfam" id="PF00455">
    <property type="entry name" value="DeoRC"/>
    <property type="match status" value="1"/>
</dbReference>
<dbReference type="RefSeq" id="WP_222200093.1">
    <property type="nucleotide sequence ID" value="NZ_JAIMFO010000011.1"/>
</dbReference>